<dbReference type="GO" id="GO:0006974">
    <property type="term" value="P:DNA damage response"/>
    <property type="evidence" value="ECO:0007669"/>
    <property type="project" value="InterPro"/>
</dbReference>
<evidence type="ECO:0000259" key="1">
    <source>
        <dbReference type="PROSITE" id="PS51471"/>
    </source>
</evidence>
<dbReference type="PANTHER" id="PTHR21052">
    <property type="entry name" value="SPERMATOGENESIS ASSOCIATED 11-RELATED"/>
    <property type="match status" value="1"/>
</dbReference>
<dbReference type="InterPro" id="IPR032870">
    <property type="entry name" value="ALKBH7-like"/>
</dbReference>
<dbReference type="EMBL" id="KE346376">
    <property type="protein sequence ID" value="KJE97982.1"/>
    <property type="molecule type" value="Genomic_DNA"/>
</dbReference>
<dbReference type="eggNOG" id="ENOG502S750">
    <property type="taxonomic scope" value="Eukaryota"/>
</dbReference>
<dbReference type="AlphaFoldDB" id="A0A0D2W145"/>
<dbReference type="Pfam" id="PF13532">
    <property type="entry name" value="2OG-FeII_Oxy_2"/>
    <property type="match status" value="1"/>
</dbReference>
<protein>
    <recommendedName>
        <fullName evidence="1">Fe2OG dioxygenase domain-containing protein</fullName>
    </recommendedName>
</protein>
<dbReference type="InterPro" id="IPR027450">
    <property type="entry name" value="AlkB-like"/>
</dbReference>
<dbReference type="PhylomeDB" id="A0A0D2W145"/>
<proteinExistence type="predicted"/>
<name>A0A0D2W145_CAPO3</name>
<dbReference type="Gene3D" id="2.60.120.590">
    <property type="entry name" value="Alpha-ketoglutarate-dependent dioxygenase AlkB-like"/>
    <property type="match status" value="1"/>
</dbReference>
<evidence type="ECO:0000313" key="3">
    <source>
        <dbReference type="Proteomes" id="UP000008743"/>
    </source>
</evidence>
<reference evidence="3" key="1">
    <citation type="submission" date="2011-02" db="EMBL/GenBank/DDBJ databases">
        <title>The Genome Sequence of Capsaspora owczarzaki ATCC 30864.</title>
        <authorList>
            <person name="Russ C."/>
            <person name="Cuomo C."/>
            <person name="Burger G."/>
            <person name="Gray M.W."/>
            <person name="Holland P.W.H."/>
            <person name="King N."/>
            <person name="Lang F.B.F."/>
            <person name="Roger A.J."/>
            <person name="Ruiz-Trillo I."/>
            <person name="Young S.K."/>
            <person name="Zeng Q."/>
            <person name="Gargeya S."/>
            <person name="Alvarado L."/>
            <person name="Berlin A."/>
            <person name="Chapman S.B."/>
            <person name="Chen Z."/>
            <person name="Freedman E."/>
            <person name="Gellesch M."/>
            <person name="Goldberg J."/>
            <person name="Griggs A."/>
            <person name="Gujja S."/>
            <person name="Heilman E."/>
            <person name="Heiman D."/>
            <person name="Howarth C."/>
            <person name="Mehta T."/>
            <person name="Neiman D."/>
            <person name="Pearson M."/>
            <person name="Roberts A."/>
            <person name="Saif S."/>
            <person name="Shea T."/>
            <person name="Shenoy N."/>
            <person name="Sisk P."/>
            <person name="Stolte C."/>
            <person name="Sykes S."/>
            <person name="White J."/>
            <person name="Yandava C."/>
            <person name="Haas B."/>
            <person name="Nusbaum C."/>
            <person name="Birren B."/>
        </authorList>
    </citation>
    <scope>NUCLEOTIDE SEQUENCE</scope>
    <source>
        <strain evidence="3">ATCC 30864</strain>
    </source>
</reference>
<dbReference type="InParanoid" id="A0A0D2W145"/>
<evidence type="ECO:0000313" key="2">
    <source>
        <dbReference type="EMBL" id="KJE97982.1"/>
    </source>
</evidence>
<dbReference type="InterPro" id="IPR005123">
    <property type="entry name" value="Oxoglu/Fe-dep_dioxygenase_dom"/>
</dbReference>
<dbReference type="OrthoDB" id="2163268at2759"/>
<sequence length="304" mass="33789">MATQTQRQSIHAEPRVPGLVIVRNLLDADDCDGLLATVDESRSEAEAQRAAVAIANANVGSDQVDDAQPTKEHAYLDQMMHFGQLPWFATWAADRVAMVLPQVIAALQNEHRNESVRQDQEITAQEAQQADVNTTNMTRELELQRLATRSPLFNQLILNVYSPGKGIRPHVDLLQFDDLVVSLSLGAPTVMTFKPISGDASLELWQQHWARERAAGHLVPPERSGTPASVEAFCNTFPHMPEETAVDVWLAPGDLVVLVGPARWRWTHEIAFRDADPLESGELLPRGFRTSITLRALRDWTGQN</sequence>
<dbReference type="GO" id="GO:0005759">
    <property type="term" value="C:mitochondrial matrix"/>
    <property type="evidence" value="ECO:0007669"/>
    <property type="project" value="TreeGrafter"/>
</dbReference>
<dbReference type="Proteomes" id="UP000008743">
    <property type="component" value="Unassembled WGS sequence"/>
</dbReference>
<gene>
    <name evidence="2" type="ORF">CAOG_008040</name>
</gene>
<dbReference type="PANTHER" id="PTHR21052:SF0">
    <property type="entry name" value="ALPHA-KETOGLUTARATE-DEPENDENT DIOXYGENASE ALKB HOMOLOG 7, MITOCHONDRIAL"/>
    <property type="match status" value="1"/>
</dbReference>
<dbReference type="GO" id="GO:0006631">
    <property type="term" value="P:fatty acid metabolic process"/>
    <property type="evidence" value="ECO:0007669"/>
    <property type="project" value="TreeGrafter"/>
</dbReference>
<organism evidence="2 3">
    <name type="scientific">Capsaspora owczarzaki (strain ATCC 30864)</name>
    <dbReference type="NCBI Taxonomy" id="595528"/>
    <lineage>
        <taxon>Eukaryota</taxon>
        <taxon>Filasterea</taxon>
        <taxon>Capsaspora</taxon>
    </lineage>
</organism>
<feature type="domain" description="Fe2OG dioxygenase" evidence="1">
    <location>
        <begin position="152"/>
        <end position="298"/>
    </location>
</feature>
<accession>A0A0D2W145</accession>
<dbReference type="SUPFAM" id="SSF51197">
    <property type="entry name" value="Clavaminate synthase-like"/>
    <property type="match status" value="1"/>
</dbReference>
<dbReference type="PROSITE" id="PS51471">
    <property type="entry name" value="FE2OG_OXY"/>
    <property type="match status" value="1"/>
</dbReference>
<dbReference type="InterPro" id="IPR037151">
    <property type="entry name" value="AlkB-like_sf"/>
</dbReference>
<dbReference type="RefSeq" id="XP_004342641.1">
    <property type="nucleotide sequence ID" value="XM_004342592.2"/>
</dbReference>
<keyword evidence="3" id="KW-1185">Reference proteome</keyword>